<dbReference type="RefSeq" id="WP_090253558.1">
    <property type="nucleotide sequence ID" value="NZ_FOAA01000009.1"/>
</dbReference>
<dbReference type="CDD" id="cd01454">
    <property type="entry name" value="vWA_norD_type"/>
    <property type="match status" value="1"/>
</dbReference>
<evidence type="ECO:0000313" key="2">
    <source>
        <dbReference type="EMBL" id="SEL08285.1"/>
    </source>
</evidence>
<evidence type="ECO:0000313" key="3">
    <source>
        <dbReference type="Proteomes" id="UP000199256"/>
    </source>
</evidence>
<dbReference type="Pfam" id="PF00092">
    <property type="entry name" value="VWA"/>
    <property type="match status" value="1"/>
</dbReference>
<feature type="domain" description="VWFA" evidence="1">
    <location>
        <begin position="582"/>
        <end position="766"/>
    </location>
</feature>
<protein>
    <submittedName>
        <fullName evidence="2">von Willebrand factor type A domain-containing protein</fullName>
    </submittedName>
</protein>
<proteinExistence type="predicted"/>
<dbReference type="InterPro" id="IPR002035">
    <property type="entry name" value="VWF_A"/>
</dbReference>
<dbReference type="OrthoDB" id="9758211at2"/>
<accession>A0A1H7MC32</accession>
<dbReference type="SUPFAM" id="SSF53300">
    <property type="entry name" value="vWA-like"/>
    <property type="match status" value="1"/>
</dbReference>
<name>A0A1H7MC32_9GAMM</name>
<gene>
    <name evidence="2" type="ORF">SAMN05444515_10926</name>
</gene>
<dbReference type="AlphaFoldDB" id="A0A1H7MC32"/>
<organism evidence="2 3">
    <name type="scientific">Ectothiorhodospira marina</name>
    <dbReference type="NCBI Taxonomy" id="1396821"/>
    <lineage>
        <taxon>Bacteria</taxon>
        <taxon>Pseudomonadati</taxon>
        <taxon>Pseudomonadota</taxon>
        <taxon>Gammaproteobacteria</taxon>
        <taxon>Chromatiales</taxon>
        <taxon>Ectothiorhodospiraceae</taxon>
        <taxon>Ectothiorhodospira</taxon>
    </lineage>
</organism>
<dbReference type="PANTHER" id="PTHR41248">
    <property type="entry name" value="NORD PROTEIN"/>
    <property type="match status" value="1"/>
</dbReference>
<sequence length="772" mass="87228">MSIDLEDYRDLLDDLGGHAEEVMGAAWQDAVRTFSPSGLKNYYLEGAVALKNLGRGSEPVIDFIQEAPSVARELGEEAVRYLLEAAARLSSKTSGAVVSLVISTSPIAARRLSDPDLFLRYLGLLDNLVAQAPRGIRPMLEHLDVLLTHLTLGGLRRWALWGAKVHGRDFKAQVAYFALETPESQSVFQKERRGTLFVDVHRRINMYLRALWARDFFLRPTSGDFESKEGVRPYIEGYTVHVPDAYDDEHGLSGLQIYRATAAHAAAHVVYSRARMPADNPGGIAGMLVGLIEDARVEALALKAFPGLRQIWAPLHVSRPEDGDAVTPMLGRTARALLDPNYQDNHPFIAHARQAFATLGDDLERHGLAWELAFELAPEFPHADDFHSVHDHIPVLYRDDNRYIWNLGSDEDFDTIRLDQPRQERIHVSLMQMINELDVPGAGDDAQQIMILDTEFFRDSEDVSLNEQEGKPPVSLPYHYQEWDYQMQLERPHWCTLLERRPVMGDPAVIDAVADKHKPLISRLKYLIEALQPQGMQRHRRQPEGDDLDLNALVESMVDLRMGRQPDPRVHIRHERKVRDLSVLVLIDLSESTNDQVRGTDSSILELAREATALLAGAMDRIGDPFAIHGFDSDGRHDVEYFRFKDFEDAYDDRVKGRLAGMKGQLSTRMGTAIRHAGEVLRRQPTRKKLMLIITDGEPSDTDVRDPQYLRQDARHAVEEVAKHGVDAFCMSLDPHADDYVERIFGAKRYMVVDHVARLPETLPTLYAGLTR</sequence>
<reference evidence="3" key="1">
    <citation type="submission" date="2016-10" db="EMBL/GenBank/DDBJ databases">
        <authorList>
            <person name="Varghese N."/>
            <person name="Submissions S."/>
        </authorList>
    </citation>
    <scope>NUCLEOTIDE SEQUENCE [LARGE SCALE GENOMIC DNA]</scope>
    <source>
        <strain evidence="3">DSM 241</strain>
    </source>
</reference>
<dbReference type="EMBL" id="FOAA01000009">
    <property type="protein sequence ID" value="SEL08285.1"/>
    <property type="molecule type" value="Genomic_DNA"/>
</dbReference>
<dbReference type="InterPro" id="IPR051928">
    <property type="entry name" value="NorD/CobT"/>
</dbReference>
<dbReference type="InterPro" id="IPR036465">
    <property type="entry name" value="vWFA_dom_sf"/>
</dbReference>
<dbReference type="Gene3D" id="3.40.50.410">
    <property type="entry name" value="von Willebrand factor, type A domain"/>
    <property type="match status" value="1"/>
</dbReference>
<dbReference type="STRING" id="1396821.SAMN05444515_10926"/>
<dbReference type="PROSITE" id="PS50234">
    <property type="entry name" value="VWFA"/>
    <property type="match status" value="1"/>
</dbReference>
<dbReference type="SMART" id="SM00327">
    <property type="entry name" value="VWA"/>
    <property type="match status" value="1"/>
</dbReference>
<dbReference type="Proteomes" id="UP000199256">
    <property type="component" value="Unassembled WGS sequence"/>
</dbReference>
<keyword evidence="3" id="KW-1185">Reference proteome</keyword>
<dbReference type="PANTHER" id="PTHR41248:SF1">
    <property type="entry name" value="NORD PROTEIN"/>
    <property type="match status" value="1"/>
</dbReference>
<evidence type="ECO:0000259" key="1">
    <source>
        <dbReference type="PROSITE" id="PS50234"/>
    </source>
</evidence>